<feature type="region of interest" description="Disordered" evidence="1">
    <location>
        <begin position="1"/>
        <end position="127"/>
    </location>
</feature>
<sequence>MADYADTAFSGAPSKHSASSPSFDASESPVALDSPGPHAPEGEPAREPGLPADGGLRQGTLSGFETPEPAQTSATPGDEGSVASPVAGATAARRATRAKRPAAPAVDEAGPPAVEAAQDAPAAPGAAIASEPSFAADNPERVEAVQPDALTQRLDALHGALQGALAGQRVMAAASSRQLKWVLAAASAAVLASVGFGIAQSVRLDSMANEARAEQARLEQFILKQQSTLDQLTQRLATPVAAVAPSAAAAPPAPGSAPAPAHRALAHPAHGAAHAHHAQRPGQKAAR</sequence>
<evidence type="ECO:0000313" key="2">
    <source>
        <dbReference type="EMBL" id="SDE19384.1"/>
    </source>
</evidence>
<organism evidence="2 3">
    <name type="scientific">Paraburkholderia lycopersici</name>
    <dbReference type="NCBI Taxonomy" id="416944"/>
    <lineage>
        <taxon>Bacteria</taxon>
        <taxon>Pseudomonadati</taxon>
        <taxon>Pseudomonadota</taxon>
        <taxon>Betaproteobacteria</taxon>
        <taxon>Burkholderiales</taxon>
        <taxon>Burkholderiaceae</taxon>
        <taxon>Paraburkholderia</taxon>
    </lineage>
</organism>
<feature type="compositionally biased region" description="Low complexity" evidence="1">
    <location>
        <begin position="258"/>
        <end position="272"/>
    </location>
</feature>
<dbReference type="EMBL" id="FMYQ01000036">
    <property type="protein sequence ID" value="SDE19384.1"/>
    <property type="molecule type" value="Genomic_DNA"/>
</dbReference>
<proteinExistence type="predicted"/>
<reference evidence="3" key="1">
    <citation type="submission" date="2016-09" db="EMBL/GenBank/DDBJ databases">
        <authorList>
            <person name="Varghese N."/>
            <person name="Submissions S."/>
        </authorList>
    </citation>
    <scope>NUCLEOTIDE SEQUENCE [LARGE SCALE GENOMIC DNA]</scope>
    <source>
        <strain evidence="3">TNe-862</strain>
    </source>
</reference>
<dbReference type="RefSeq" id="WP_092004740.1">
    <property type="nucleotide sequence ID" value="NZ_FMYQ01000036.1"/>
</dbReference>
<feature type="compositionally biased region" description="Low complexity" evidence="1">
    <location>
        <begin position="10"/>
        <end position="29"/>
    </location>
</feature>
<dbReference type="AlphaFoldDB" id="A0A1G7AWW7"/>
<feature type="compositionally biased region" description="Low complexity" evidence="1">
    <location>
        <begin position="80"/>
        <end position="93"/>
    </location>
</feature>
<feature type="compositionally biased region" description="Low complexity" evidence="1">
    <location>
        <begin position="101"/>
        <end position="127"/>
    </location>
</feature>
<dbReference type="STRING" id="416944.SAMN05421548_13624"/>
<accession>A0A1G7AWW7</accession>
<dbReference type="Proteomes" id="UP000198908">
    <property type="component" value="Unassembled WGS sequence"/>
</dbReference>
<protein>
    <submittedName>
        <fullName evidence="2">Uncharacterized protein</fullName>
    </submittedName>
</protein>
<keyword evidence="3" id="KW-1185">Reference proteome</keyword>
<evidence type="ECO:0000313" key="3">
    <source>
        <dbReference type="Proteomes" id="UP000198908"/>
    </source>
</evidence>
<gene>
    <name evidence="2" type="ORF">SAMN05421548_13624</name>
</gene>
<feature type="compositionally biased region" description="Polar residues" evidence="1">
    <location>
        <begin position="59"/>
        <end position="75"/>
    </location>
</feature>
<dbReference type="OrthoDB" id="9102351at2"/>
<name>A0A1G7AWW7_9BURK</name>
<feature type="region of interest" description="Disordered" evidence="1">
    <location>
        <begin position="247"/>
        <end position="287"/>
    </location>
</feature>
<evidence type="ECO:0000256" key="1">
    <source>
        <dbReference type="SAM" id="MobiDB-lite"/>
    </source>
</evidence>